<accession>A0A382JQE5</accession>
<name>A0A382JQE5_9ZZZZ</name>
<organism evidence="6">
    <name type="scientific">marine metagenome</name>
    <dbReference type="NCBI Taxonomy" id="408172"/>
    <lineage>
        <taxon>unclassified sequences</taxon>
        <taxon>metagenomes</taxon>
        <taxon>ecological metagenomes</taxon>
    </lineage>
</organism>
<keyword evidence="3" id="KW-0067">ATP-binding</keyword>
<dbReference type="InterPro" id="IPR036565">
    <property type="entry name" value="Mur-like_cat_sf"/>
</dbReference>
<evidence type="ECO:0000256" key="3">
    <source>
        <dbReference type="ARBA" id="ARBA00022840"/>
    </source>
</evidence>
<proteinExistence type="predicted"/>
<dbReference type="AlphaFoldDB" id="A0A382JQE5"/>
<gene>
    <name evidence="6" type="ORF">METZ01_LOCUS266830</name>
</gene>
<dbReference type="InterPro" id="IPR013221">
    <property type="entry name" value="Mur_ligase_cen"/>
</dbReference>
<keyword evidence="2" id="KW-0547">Nucleotide-binding</keyword>
<reference evidence="6" key="1">
    <citation type="submission" date="2018-05" db="EMBL/GenBank/DDBJ databases">
        <authorList>
            <person name="Lanie J.A."/>
            <person name="Ng W.-L."/>
            <person name="Kazmierczak K.M."/>
            <person name="Andrzejewski T.M."/>
            <person name="Davidsen T.M."/>
            <person name="Wayne K.J."/>
            <person name="Tettelin H."/>
            <person name="Glass J.I."/>
            <person name="Rusch D."/>
            <person name="Podicherti R."/>
            <person name="Tsui H.-C.T."/>
            <person name="Winkler M.E."/>
        </authorList>
    </citation>
    <scope>NUCLEOTIDE SEQUENCE</scope>
</reference>
<evidence type="ECO:0000259" key="4">
    <source>
        <dbReference type="Pfam" id="PF01225"/>
    </source>
</evidence>
<protein>
    <recommendedName>
        <fullName evidence="7">Mur ligase central domain-containing protein</fullName>
    </recommendedName>
</protein>
<keyword evidence="1" id="KW-0436">Ligase</keyword>
<evidence type="ECO:0000256" key="1">
    <source>
        <dbReference type="ARBA" id="ARBA00022598"/>
    </source>
</evidence>
<sequence>MLPGFDLPEINGLTIDSRNVERGDIFLPLKGNNFDGHQFISQAEAAGASLAFVESPIGTSLSTKQVQSTKSFLYDLVREYRSQLDYPFIGITGSNGKTTTKDLLCHVLSDQMNVMRTEGNFNSTTGAPLSLLSFDTDSDIAVIEIGANHPGEIETICNIVQPNMGLITNIGEAHLVHFGSKNEIAKTKSAL</sequence>
<evidence type="ECO:0000259" key="5">
    <source>
        <dbReference type="Pfam" id="PF08245"/>
    </source>
</evidence>
<evidence type="ECO:0008006" key="7">
    <source>
        <dbReference type="Google" id="ProtNLM"/>
    </source>
</evidence>
<dbReference type="Pfam" id="PF01225">
    <property type="entry name" value="Mur_ligase"/>
    <property type="match status" value="1"/>
</dbReference>
<dbReference type="InterPro" id="IPR035911">
    <property type="entry name" value="MurE/MurF_N"/>
</dbReference>
<dbReference type="InterPro" id="IPR000713">
    <property type="entry name" value="Mur_ligase_N"/>
</dbReference>
<feature type="non-terminal residue" evidence="6">
    <location>
        <position position="191"/>
    </location>
</feature>
<dbReference type="PANTHER" id="PTHR43024">
    <property type="entry name" value="UDP-N-ACETYLMURAMOYL-TRIPEPTIDE--D-ALANYL-D-ALANINE LIGASE"/>
    <property type="match status" value="1"/>
</dbReference>
<evidence type="ECO:0000256" key="2">
    <source>
        <dbReference type="ARBA" id="ARBA00022741"/>
    </source>
</evidence>
<dbReference type="SUPFAM" id="SSF53623">
    <property type="entry name" value="MurD-like peptide ligases, catalytic domain"/>
    <property type="match status" value="1"/>
</dbReference>
<dbReference type="Pfam" id="PF08245">
    <property type="entry name" value="Mur_ligase_M"/>
    <property type="match status" value="1"/>
</dbReference>
<evidence type="ECO:0000313" key="6">
    <source>
        <dbReference type="EMBL" id="SVC13976.1"/>
    </source>
</evidence>
<dbReference type="GO" id="GO:0016881">
    <property type="term" value="F:acid-amino acid ligase activity"/>
    <property type="evidence" value="ECO:0007669"/>
    <property type="project" value="InterPro"/>
</dbReference>
<dbReference type="InterPro" id="IPR051046">
    <property type="entry name" value="MurCDEF_CellWall_CoF430Synth"/>
</dbReference>
<dbReference type="PANTHER" id="PTHR43024:SF1">
    <property type="entry name" value="UDP-N-ACETYLMURAMOYL-TRIPEPTIDE--D-ALANYL-D-ALANINE LIGASE"/>
    <property type="match status" value="1"/>
</dbReference>
<dbReference type="GO" id="GO:0005524">
    <property type="term" value="F:ATP binding"/>
    <property type="evidence" value="ECO:0007669"/>
    <property type="project" value="UniProtKB-KW"/>
</dbReference>
<dbReference type="SUPFAM" id="SSF63418">
    <property type="entry name" value="MurE/MurF N-terminal domain"/>
    <property type="match status" value="1"/>
</dbReference>
<dbReference type="Gene3D" id="3.40.1390.10">
    <property type="entry name" value="MurE/MurF, N-terminal domain"/>
    <property type="match status" value="1"/>
</dbReference>
<feature type="domain" description="Mur ligase N-terminal catalytic" evidence="4">
    <location>
        <begin position="9"/>
        <end position="57"/>
    </location>
</feature>
<dbReference type="Gene3D" id="3.40.1190.10">
    <property type="entry name" value="Mur-like, catalytic domain"/>
    <property type="match status" value="1"/>
</dbReference>
<dbReference type="EMBL" id="UINC01075616">
    <property type="protein sequence ID" value="SVC13976.1"/>
    <property type="molecule type" value="Genomic_DNA"/>
</dbReference>
<feature type="domain" description="Mur ligase central" evidence="5">
    <location>
        <begin position="91"/>
        <end position="191"/>
    </location>
</feature>